<dbReference type="EMBL" id="CALNXJ010000064">
    <property type="protein sequence ID" value="CAH3157513.1"/>
    <property type="molecule type" value="Genomic_DNA"/>
</dbReference>
<sequence length="334" mass="37569">MEDKCTSINMVPREKDEMICQLSDSDQLQHPNDLKPTAGLMYRGTENKCYLNKCYNNATCLVGFTDKGYKCICPPGYTGEHCEGNARLRVRCHNHTSHVYIIAEGALAADVKRGGKTAGKREITLNFYLQATQINDNVNERAITALSLQVNFNIILSTMFVQGIVHYKSREGRLPEPIPGTNRGQSKSNKFHINVDECQNGIHECIKDVATCVNQFGSYYCICNHGYTGDGKTNCIPEGENQFAINDYLECRRYTKLTDKTRKNTYVTKNKKCDNHLGPGWFRFQGDAGTKMPTTCQPMSRCDAYKTGWLRGTHPSVAEGAVNRTVCFRHHSCC</sequence>
<reference evidence="7 8" key="1">
    <citation type="submission" date="2022-05" db="EMBL/GenBank/DDBJ databases">
        <authorList>
            <consortium name="Genoscope - CEA"/>
            <person name="William W."/>
        </authorList>
    </citation>
    <scope>NUCLEOTIDE SEQUENCE [LARGE SCALE GENOMIC DNA]</scope>
</reference>
<dbReference type="InterPro" id="IPR050751">
    <property type="entry name" value="ECM_structural_protein"/>
</dbReference>
<dbReference type="PANTHER" id="PTHR24034:SF209">
    <property type="entry name" value="EGF-LIKE DOMAIN-CONTAINING PROTEIN"/>
    <property type="match status" value="1"/>
</dbReference>
<dbReference type="PROSITE" id="PS01187">
    <property type="entry name" value="EGF_CA"/>
    <property type="match status" value="1"/>
</dbReference>
<evidence type="ECO:0000256" key="2">
    <source>
        <dbReference type="ARBA" id="ARBA00022729"/>
    </source>
</evidence>
<dbReference type="InterPro" id="IPR000152">
    <property type="entry name" value="EGF-type_Asp/Asn_hydroxyl_site"/>
</dbReference>
<dbReference type="InterPro" id="IPR000742">
    <property type="entry name" value="EGF"/>
</dbReference>
<dbReference type="InterPro" id="IPR049883">
    <property type="entry name" value="NOTCH1_EGF-like"/>
</dbReference>
<feature type="domain" description="EGF-like" evidence="6">
    <location>
        <begin position="45"/>
        <end position="83"/>
    </location>
</feature>
<dbReference type="Gene3D" id="2.10.25.10">
    <property type="entry name" value="Laminin"/>
    <property type="match status" value="2"/>
</dbReference>
<name>A0AAU9XSR6_9CNID</name>
<comment type="caution">
    <text evidence="7">The sequence shown here is derived from an EMBL/GenBank/DDBJ whole genome shotgun (WGS) entry which is preliminary data.</text>
</comment>
<accession>A0AAU9XSR6</accession>
<evidence type="ECO:0000256" key="3">
    <source>
        <dbReference type="ARBA" id="ARBA00022737"/>
    </source>
</evidence>
<dbReference type="PROSITE" id="PS00010">
    <property type="entry name" value="ASX_HYDROXYL"/>
    <property type="match status" value="1"/>
</dbReference>
<evidence type="ECO:0000256" key="4">
    <source>
        <dbReference type="ARBA" id="ARBA00023157"/>
    </source>
</evidence>
<dbReference type="SMART" id="SM00179">
    <property type="entry name" value="EGF_CA"/>
    <property type="match status" value="2"/>
</dbReference>
<feature type="domain" description="EGF-like" evidence="6">
    <location>
        <begin position="194"/>
        <end position="236"/>
    </location>
</feature>
<proteinExistence type="predicted"/>
<dbReference type="Pfam" id="PF00008">
    <property type="entry name" value="EGF"/>
    <property type="match status" value="1"/>
</dbReference>
<keyword evidence="4 5" id="KW-1015">Disulfide bond</keyword>
<dbReference type="PROSITE" id="PS50026">
    <property type="entry name" value="EGF_3"/>
    <property type="match status" value="2"/>
</dbReference>
<gene>
    <name evidence="7" type="ORF">PMEA_00030037</name>
</gene>
<dbReference type="PROSITE" id="PS01186">
    <property type="entry name" value="EGF_2"/>
    <property type="match status" value="2"/>
</dbReference>
<feature type="non-terminal residue" evidence="7">
    <location>
        <position position="334"/>
    </location>
</feature>
<evidence type="ECO:0000313" key="8">
    <source>
        <dbReference type="Proteomes" id="UP001159428"/>
    </source>
</evidence>
<keyword evidence="3" id="KW-0677">Repeat</keyword>
<organism evidence="7 8">
    <name type="scientific">Pocillopora meandrina</name>
    <dbReference type="NCBI Taxonomy" id="46732"/>
    <lineage>
        <taxon>Eukaryota</taxon>
        <taxon>Metazoa</taxon>
        <taxon>Cnidaria</taxon>
        <taxon>Anthozoa</taxon>
        <taxon>Hexacorallia</taxon>
        <taxon>Scleractinia</taxon>
        <taxon>Astrocoeniina</taxon>
        <taxon>Pocilloporidae</taxon>
        <taxon>Pocillopora</taxon>
    </lineage>
</organism>
<keyword evidence="1 5" id="KW-0245">EGF-like domain</keyword>
<evidence type="ECO:0000259" key="6">
    <source>
        <dbReference type="PROSITE" id="PS50026"/>
    </source>
</evidence>
<dbReference type="InterPro" id="IPR018097">
    <property type="entry name" value="EGF_Ca-bd_CS"/>
</dbReference>
<feature type="disulfide bond" evidence="5">
    <location>
        <begin position="54"/>
        <end position="71"/>
    </location>
</feature>
<evidence type="ECO:0000256" key="1">
    <source>
        <dbReference type="ARBA" id="ARBA00022536"/>
    </source>
</evidence>
<protein>
    <recommendedName>
        <fullName evidence="6">EGF-like domain-containing protein</fullName>
    </recommendedName>
</protein>
<dbReference type="SMART" id="SM00181">
    <property type="entry name" value="EGF"/>
    <property type="match status" value="2"/>
</dbReference>
<dbReference type="GO" id="GO:0005509">
    <property type="term" value="F:calcium ion binding"/>
    <property type="evidence" value="ECO:0007669"/>
    <property type="project" value="InterPro"/>
</dbReference>
<keyword evidence="2" id="KW-0732">Signal</keyword>
<dbReference type="Proteomes" id="UP001159428">
    <property type="component" value="Unassembled WGS sequence"/>
</dbReference>
<evidence type="ECO:0000313" key="7">
    <source>
        <dbReference type="EMBL" id="CAH3157513.1"/>
    </source>
</evidence>
<dbReference type="SUPFAM" id="SSF57196">
    <property type="entry name" value="EGF/Laminin"/>
    <property type="match status" value="2"/>
</dbReference>
<dbReference type="InterPro" id="IPR001881">
    <property type="entry name" value="EGF-like_Ca-bd_dom"/>
</dbReference>
<feature type="disulfide bond" evidence="5">
    <location>
        <begin position="73"/>
        <end position="82"/>
    </location>
</feature>
<keyword evidence="8" id="KW-1185">Reference proteome</keyword>
<dbReference type="PANTHER" id="PTHR24034">
    <property type="entry name" value="EGF-LIKE DOMAIN-CONTAINING PROTEIN"/>
    <property type="match status" value="1"/>
</dbReference>
<comment type="caution">
    <text evidence="5">Lacks conserved residue(s) required for the propagation of feature annotation.</text>
</comment>
<evidence type="ECO:0000256" key="5">
    <source>
        <dbReference type="PROSITE-ProRule" id="PRU00076"/>
    </source>
</evidence>
<dbReference type="CDD" id="cd00054">
    <property type="entry name" value="EGF_CA"/>
    <property type="match status" value="2"/>
</dbReference>
<dbReference type="FunFam" id="2.10.25.10:FF:000038">
    <property type="entry name" value="Fibrillin 2"/>
    <property type="match status" value="1"/>
</dbReference>
<dbReference type="AlphaFoldDB" id="A0AAU9XSR6"/>
<dbReference type="PROSITE" id="PS00022">
    <property type="entry name" value="EGF_1"/>
    <property type="match status" value="1"/>
</dbReference>
<dbReference type="Pfam" id="PF07645">
    <property type="entry name" value="EGF_CA"/>
    <property type="match status" value="1"/>
</dbReference>